<evidence type="ECO:0000313" key="2">
    <source>
        <dbReference type="Proteomes" id="UP000051576"/>
    </source>
</evidence>
<keyword evidence="2" id="KW-1185">Reference proteome</keyword>
<reference evidence="1 2" key="1">
    <citation type="journal article" date="2015" name="Genome Announc.">
        <title>Expanding the biotechnology potential of lactobacilli through comparative genomics of 213 strains and associated genera.</title>
        <authorList>
            <person name="Sun Z."/>
            <person name="Harris H.M."/>
            <person name="McCann A."/>
            <person name="Guo C."/>
            <person name="Argimon S."/>
            <person name="Zhang W."/>
            <person name="Yang X."/>
            <person name="Jeffery I.B."/>
            <person name="Cooney J.C."/>
            <person name="Kagawa T.F."/>
            <person name="Liu W."/>
            <person name="Song Y."/>
            <person name="Salvetti E."/>
            <person name="Wrobel A."/>
            <person name="Rasinkangas P."/>
            <person name="Parkhill J."/>
            <person name="Rea M.C."/>
            <person name="O'Sullivan O."/>
            <person name="Ritari J."/>
            <person name="Douillard F.P."/>
            <person name="Paul Ross R."/>
            <person name="Yang R."/>
            <person name="Briner A.E."/>
            <person name="Felis G.E."/>
            <person name="de Vos W.M."/>
            <person name="Barrangou R."/>
            <person name="Klaenhammer T.R."/>
            <person name="Caufield P.W."/>
            <person name="Cui Y."/>
            <person name="Zhang H."/>
            <person name="O'Toole P.W."/>
        </authorList>
    </citation>
    <scope>NUCLEOTIDE SEQUENCE [LARGE SCALE GENOMIC DNA]</scope>
    <source>
        <strain evidence="1 2">DSM 20605</strain>
    </source>
</reference>
<dbReference type="EMBL" id="AYYX01000042">
    <property type="protein sequence ID" value="KRM86867.1"/>
    <property type="molecule type" value="Genomic_DNA"/>
</dbReference>
<evidence type="ECO:0000313" key="1">
    <source>
        <dbReference type="EMBL" id="KRM86867.1"/>
    </source>
</evidence>
<comment type="caution">
    <text evidence="1">The sequence shown here is derived from an EMBL/GenBank/DDBJ whole genome shotgun (WGS) entry which is preliminary data.</text>
</comment>
<accession>A0A0R2CGR6</accession>
<dbReference type="eggNOG" id="ENOG50309Q7">
    <property type="taxonomic scope" value="Bacteria"/>
</dbReference>
<dbReference type="STRING" id="1133569.FD21_GL001456"/>
<dbReference type="PATRIC" id="fig|1133569.4.peg.1595"/>
<dbReference type="Proteomes" id="UP000051576">
    <property type="component" value="Unassembled WGS sequence"/>
</dbReference>
<organism evidence="1 2">
    <name type="scientific">Liquorilactobacillus vini DSM 20605</name>
    <dbReference type="NCBI Taxonomy" id="1133569"/>
    <lineage>
        <taxon>Bacteria</taxon>
        <taxon>Bacillati</taxon>
        <taxon>Bacillota</taxon>
        <taxon>Bacilli</taxon>
        <taxon>Lactobacillales</taxon>
        <taxon>Lactobacillaceae</taxon>
        <taxon>Liquorilactobacillus</taxon>
    </lineage>
</organism>
<keyword evidence="1" id="KW-0449">Lipoprotein</keyword>
<protein>
    <submittedName>
        <fullName evidence="1">Lipoprotein</fullName>
    </submittedName>
</protein>
<name>A0A0R2CGR6_9LACO</name>
<sequence length="424" mass="46577">MLIQQVNALSFISNAIINESKGNEEEIMRKRYILGLSFLLLLLTSCAAQKSKQTTKQNATVSVKTTTNHVLQAKSKTWVFTKKVVSQQTKKRGVASQLTTSMVSKTDTTTNWVTAKGQFMAGSVNYKKVSLKEWRKNLNHNFVKSGRKKIHLMSVDQVNAVLKKLGANFRIAHLTELIFLATKSNGLTIAQAFAAKGHHLYAINIPYFDNNQTLTIDRGEVFTDTGTKKATGQISLAKLNGTWIAPQTTTSSTDTGKILIKDGYLYQQRFDSFERSAIQNLSTYSLISLNQNTTYANQKINAANAGYQLTQKTVASGDSLGYLYLFINQNKMIRIGAGVTTNYKKVNTLVAASDLPQDDITIFQQMDQKNPGEAASTITVKAGPAVVGMSKSIKYLTNPEAGQITSNQTISLNNGQVSVSQSEN</sequence>
<gene>
    <name evidence="1" type="ORF">FD21_GL001456</name>
</gene>
<proteinExistence type="predicted"/>
<dbReference type="AlphaFoldDB" id="A0A0R2CGR6"/>